<dbReference type="PANTHER" id="PTHR33463:SF204">
    <property type="entry name" value="NB-ARC DOMAIN-CONTAINING PROTEIN"/>
    <property type="match status" value="1"/>
</dbReference>
<dbReference type="GO" id="GO:0005524">
    <property type="term" value="F:ATP binding"/>
    <property type="evidence" value="ECO:0007669"/>
    <property type="project" value="UniProtKB-KW"/>
</dbReference>
<feature type="region of interest" description="Disordered" evidence="11">
    <location>
        <begin position="1269"/>
        <end position="1289"/>
    </location>
</feature>
<comment type="similarity">
    <text evidence="1">Belongs to the disease resistance NB-LRR family.</text>
</comment>
<dbReference type="Pfam" id="PF23247">
    <property type="entry name" value="LRR_RPS2"/>
    <property type="match status" value="1"/>
</dbReference>
<evidence type="ECO:0000313" key="14">
    <source>
        <dbReference type="Proteomes" id="UP000233551"/>
    </source>
</evidence>
<dbReference type="InterPro" id="IPR050905">
    <property type="entry name" value="Plant_NBS-LRR"/>
</dbReference>
<dbReference type="Gene3D" id="1.10.10.10">
    <property type="entry name" value="Winged helix-like DNA-binding domain superfamily/Winged helix DNA-binding domain"/>
    <property type="match status" value="1"/>
</dbReference>
<dbReference type="InterPro" id="IPR032675">
    <property type="entry name" value="LRR_dom_sf"/>
</dbReference>
<evidence type="ECO:0000256" key="2">
    <source>
        <dbReference type="ARBA" id="ARBA00022614"/>
    </source>
</evidence>
<sequence length="1289" mass="144320">MGKPKHSCWDYVTSIPNPGNPHKRRWQCNYCNKDYAGGASRIKVHLGLATGQGIEVCQKVKEGQMSQVPENGTSSATENAEAAGFSSSGFIFNQDSQSTPLQASPSGIQGPVMSIEAEMDLPVYSPESDPSIWDLSTLEATMKEFAAAIDSQLHVDPANTVLQQNNGQYVPSSFQVSPGQALEQQDMSASATICELGVNIDGENSRVQSGLLPNSLDLPEECHHTDAMQVDQNPRSERDQGMCAVFPQPSTELPHDRGDSGGDAILVTELVGQEFKRRVNEIWDYVRKDDVLRIGIYGMGGVGKTTIVKHLYNKVCASAAFEDVFWVTASRDCSIHELQNKIAKALKVLDHFKDVDEVMRPTLLFNYLSKKRKILLILDDVWQHFELVDIGIPVKRDGVQLVLTTRYLDVCQKMLCQPNIGVRPLSDEEAWTLFARTLGSDVVSPRQEPIAKNIVKECGGLPLAIVVMAGSMRGVDSDHGWEDALEKLKQPETLQEDMAAGVFPILQHSYNHLDAKKQQFLLRFALYPEDAAVLREELIEFYIDEGVICGDSRWKMYNEGHRILDELDKASLLESRNVPGSRGTMVRMHDVLRDMALYIMHANGPCMVRAGLSLKDVPDEDEWIPNLHKVSLMKNEIAVIPSISPYCPQLSTLLISNCSSLCEISGCFFERLQGLKVINLSSCSIREVPRSITELEKLNALILRQCDQLSLLPSLAKLTSLRKLDLRGCRGIKVVPDGLEMLAYLMYLDITGTGIERIQDGVIGKLLKLQVLLMGWIEVKGEEVGKLKKLEVLQCRFRNANELNKYTQAQHVTILKSYILLIGARTEGFYWNNRTAKMLNFHGYNLTWIWNMKVIILGEGHYAGKTFDIPIDVKRLWIEGDSGARDISSSTRSEVLEELHICMQKLDKLSALQAGAGVGVGDNKIRNLNFLSSPPGGHCFDPKKLVVQDCPKLKHLLVPERNCGLHLKKLEELRILECRELESIIGAEAAAEALSSTSPLPPDAFSQLRSIYIRQCSEMKNVVGLEWLPLLHNLQSISIDCASNMEEIIAMPSVSPPPAPPLPVATSTLQLPLLTKISVWQCHKMKKVLTLELFMLLPNLQEISVEICQQMKEVIGGQESEDGPTASSSRDIYRPPSTSRRLLRLNLYDLQELDSICRWTPIRDFIQVLVIFCCPKLKRIPMLDEFPHYLPPSLERVVAYPYEWWEALEWVHPEAKLALEPSVVIGTGYWMSEISVREWRERHHGETGQATSMDKFLPGNGGNVTMARAKGEGGSEDYEQWEWEEDGDE</sequence>
<keyword evidence="14" id="KW-1185">Reference proteome</keyword>
<dbReference type="InterPro" id="IPR003656">
    <property type="entry name" value="Znf_BED"/>
</dbReference>
<evidence type="ECO:0000256" key="3">
    <source>
        <dbReference type="ARBA" id="ARBA00022723"/>
    </source>
</evidence>
<dbReference type="SUPFAM" id="SSF52540">
    <property type="entry name" value="P-loop containing nucleoside triphosphate hydrolases"/>
    <property type="match status" value="1"/>
</dbReference>
<comment type="caution">
    <text evidence="13">The sequence shown here is derived from an EMBL/GenBank/DDBJ whole genome shotgun (WGS) entry which is preliminary data.</text>
</comment>
<dbReference type="PANTHER" id="PTHR33463">
    <property type="entry name" value="NB-ARC DOMAIN-CONTAINING PROTEIN-RELATED"/>
    <property type="match status" value="1"/>
</dbReference>
<evidence type="ECO:0000313" key="13">
    <source>
        <dbReference type="EMBL" id="PKI38418.1"/>
    </source>
</evidence>
<dbReference type="InterPro" id="IPR057135">
    <property type="entry name" value="At4g27190-like_LRR"/>
</dbReference>
<keyword evidence="4" id="KW-0677">Repeat</keyword>
<organism evidence="13 14">
    <name type="scientific">Punica granatum</name>
    <name type="common">Pomegranate</name>
    <dbReference type="NCBI Taxonomy" id="22663"/>
    <lineage>
        <taxon>Eukaryota</taxon>
        <taxon>Viridiplantae</taxon>
        <taxon>Streptophyta</taxon>
        <taxon>Embryophyta</taxon>
        <taxon>Tracheophyta</taxon>
        <taxon>Spermatophyta</taxon>
        <taxon>Magnoliopsida</taxon>
        <taxon>eudicotyledons</taxon>
        <taxon>Gunneridae</taxon>
        <taxon>Pentapetalae</taxon>
        <taxon>rosids</taxon>
        <taxon>malvids</taxon>
        <taxon>Myrtales</taxon>
        <taxon>Lythraceae</taxon>
        <taxon>Punica</taxon>
    </lineage>
</organism>
<proteinExistence type="inferred from homology"/>
<dbReference type="InterPro" id="IPR042197">
    <property type="entry name" value="Apaf_helical"/>
</dbReference>
<evidence type="ECO:0000256" key="8">
    <source>
        <dbReference type="ARBA" id="ARBA00022833"/>
    </source>
</evidence>
<keyword evidence="3" id="KW-0479">Metal-binding</keyword>
<dbReference type="STRING" id="22663.A0A2I0I362"/>
<dbReference type="GO" id="GO:0008270">
    <property type="term" value="F:zinc ion binding"/>
    <property type="evidence" value="ECO:0007669"/>
    <property type="project" value="UniProtKB-KW"/>
</dbReference>
<dbReference type="Gene3D" id="3.80.10.10">
    <property type="entry name" value="Ribonuclease Inhibitor"/>
    <property type="match status" value="2"/>
</dbReference>
<evidence type="ECO:0000256" key="9">
    <source>
        <dbReference type="ARBA" id="ARBA00022840"/>
    </source>
</evidence>
<dbReference type="GO" id="GO:0006952">
    <property type="term" value="P:defense response"/>
    <property type="evidence" value="ECO:0007669"/>
    <property type="project" value="UniProtKB-KW"/>
</dbReference>
<gene>
    <name evidence="13" type="ORF">CRG98_041198</name>
</gene>
<dbReference type="InterPro" id="IPR036388">
    <property type="entry name" value="WH-like_DNA-bd_sf"/>
</dbReference>
<evidence type="ECO:0000256" key="11">
    <source>
        <dbReference type="SAM" id="MobiDB-lite"/>
    </source>
</evidence>
<feature type="domain" description="BED-type" evidence="12">
    <location>
        <begin position="3"/>
        <end position="64"/>
    </location>
</feature>
<dbReference type="PROSITE" id="PS50808">
    <property type="entry name" value="ZF_BED"/>
    <property type="match status" value="1"/>
</dbReference>
<dbReference type="PRINTS" id="PR00364">
    <property type="entry name" value="DISEASERSIST"/>
</dbReference>
<accession>A0A2I0I362</accession>
<dbReference type="Proteomes" id="UP000233551">
    <property type="component" value="Unassembled WGS sequence"/>
</dbReference>
<dbReference type="FunFam" id="3.40.50.300:FF:001091">
    <property type="entry name" value="Probable disease resistance protein At1g61300"/>
    <property type="match status" value="1"/>
</dbReference>
<evidence type="ECO:0000256" key="7">
    <source>
        <dbReference type="ARBA" id="ARBA00022821"/>
    </source>
</evidence>
<dbReference type="GO" id="GO:0043531">
    <property type="term" value="F:ADP binding"/>
    <property type="evidence" value="ECO:0007669"/>
    <property type="project" value="InterPro"/>
</dbReference>
<dbReference type="Pfam" id="PF23559">
    <property type="entry name" value="WHD_DRP"/>
    <property type="match status" value="1"/>
</dbReference>
<dbReference type="EMBL" id="PGOL01004106">
    <property type="protein sequence ID" value="PKI38418.1"/>
    <property type="molecule type" value="Genomic_DNA"/>
</dbReference>
<feature type="compositionally biased region" description="Acidic residues" evidence="11">
    <location>
        <begin position="1274"/>
        <end position="1289"/>
    </location>
</feature>
<keyword evidence="5" id="KW-0547">Nucleotide-binding</keyword>
<dbReference type="InterPro" id="IPR027417">
    <property type="entry name" value="P-loop_NTPase"/>
</dbReference>
<reference evidence="13 14" key="1">
    <citation type="submission" date="2017-11" db="EMBL/GenBank/DDBJ databases">
        <title>De-novo sequencing of pomegranate (Punica granatum L.) genome.</title>
        <authorList>
            <person name="Akparov Z."/>
            <person name="Amiraslanov A."/>
            <person name="Hajiyeva S."/>
            <person name="Abbasov M."/>
            <person name="Kaur K."/>
            <person name="Hamwieh A."/>
            <person name="Solovyev V."/>
            <person name="Salamov A."/>
            <person name="Braich B."/>
            <person name="Kosarev P."/>
            <person name="Mahmoud A."/>
            <person name="Hajiyev E."/>
            <person name="Babayeva S."/>
            <person name="Izzatullayeva V."/>
            <person name="Mammadov A."/>
            <person name="Mammadov A."/>
            <person name="Sharifova S."/>
            <person name="Ojaghi J."/>
            <person name="Eynullazada K."/>
            <person name="Bayramov B."/>
            <person name="Abdulazimova A."/>
            <person name="Shahmuradov I."/>
        </authorList>
    </citation>
    <scope>NUCLEOTIDE SEQUENCE [LARGE SCALE GENOMIC DNA]</scope>
    <source>
        <strain evidence="14">cv. AG2017</strain>
        <tissue evidence="13">Leaf</tissue>
    </source>
</reference>
<keyword evidence="8" id="KW-0862">Zinc</keyword>
<keyword evidence="6 10" id="KW-0863">Zinc-finger</keyword>
<evidence type="ECO:0000256" key="1">
    <source>
        <dbReference type="ARBA" id="ARBA00008894"/>
    </source>
</evidence>
<dbReference type="SUPFAM" id="SSF52058">
    <property type="entry name" value="L domain-like"/>
    <property type="match status" value="1"/>
</dbReference>
<keyword evidence="7" id="KW-0611">Plant defense</keyword>
<evidence type="ECO:0000256" key="6">
    <source>
        <dbReference type="ARBA" id="ARBA00022771"/>
    </source>
</evidence>
<evidence type="ECO:0000259" key="12">
    <source>
        <dbReference type="PROSITE" id="PS50808"/>
    </source>
</evidence>
<name>A0A2I0I362_PUNGR</name>
<dbReference type="Gene3D" id="1.10.8.430">
    <property type="entry name" value="Helical domain of apoptotic protease-activating factors"/>
    <property type="match status" value="1"/>
</dbReference>
<keyword evidence="9" id="KW-0067">ATP-binding</keyword>
<evidence type="ECO:0000256" key="10">
    <source>
        <dbReference type="PROSITE-ProRule" id="PRU00027"/>
    </source>
</evidence>
<evidence type="ECO:0000256" key="4">
    <source>
        <dbReference type="ARBA" id="ARBA00022737"/>
    </source>
</evidence>
<dbReference type="Gene3D" id="3.40.50.300">
    <property type="entry name" value="P-loop containing nucleotide triphosphate hydrolases"/>
    <property type="match status" value="1"/>
</dbReference>
<evidence type="ECO:0000256" key="5">
    <source>
        <dbReference type="ARBA" id="ARBA00022741"/>
    </source>
</evidence>
<dbReference type="Pfam" id="PF00931">
    <property type="entry name" value="NB-ARC"/>
    <property type="match status" value="1"/>
</dbReference>
<keyword evidence="2" id="KW-0433">Leucine-rich repeat</keyword>
<protein>
    <recommendedName>
        <fullName evidence="12">BED-type domain-containing protein</fullName>
    </recommendedName>
</protein>
<dbReference type="GO" id="GO:0003677">
    <property type="term" value="F:DNA binding"/>
    <property type="evidence" value="ECO:0007669"/>
    <property type="project" value="InterPro"/>
</dbReference>
<dbReference type="InterPro" id="IPR002182">
    <property type="entry name" value="NB-ARC"/>
</dbReference>
<dbReference type="InterPro" id="IPR058922">
    <property type="entry name" value="WHD_DRP"/>
</dbReference>